<accession>U4LVU2</accession>
<evidence type="ECO:0000313" key="2">
    <source>
        <dbReference type="EMBL" id="CCX32831.1"/>
    </source>
</evidence>
<proteinExistence type="predicted"/>
<dbReference type="EMBL" id="HF935907">
    <property type="protein sequence ID" value="CCX32831.1"/>
    <property type="molecule type" value="Genomic_DNA"/>
</dbReference>
<evidence type="ECO:0000256" key="1">
    <source>
        <dbReference type="SAM" id="MobiDB-lite"/>
    </source>
</evidence>
<gene>
    <name evidence="2" type="ORF">PCON_13682</name>
</gene>
<organism evidence="2 3">
    <name type="scientific">Pyronema omphalodes (strain CBS 100304)</name>
    <name type="common">Pyronema confluens</name>
    <dbReference type="NCBI Taxonomy" id="1076935"/>
    <lineage>
        <taxon>Eukaryota</taxon>
        <taxon>Fungi</taxon>
        <taxon>Dikarya</taxon>
        <taxon>Ascomycota</taxon>
        <taxon>Pezizomycotina</taxon>
        <taxon>Pezizomycetes</taxon>
        <taxon>Pezizales</taxon>
        <taxon>Pyronemataceae</taxon>
        <taxon>Pyronema</taxon>
    </lineage>
</organism>
<reference evidence="2 3" key="1">
    <citation type="journal article" date="2013" name="PLoS Genet.">
        <title>The genome and development-dependent transcriptomes of Pyronema confluens: a window into fungal evolution.</title>
        <authorList>
            <person name="Traeger S."/>
            <person name="Altegoer F."/>
            <person name="Freitag M."/>
            <person name="Gabaldon T."/>
            <person name="Kempken F."/>
            <person name="Kumar A."/>
            <person name="Marcet-Houben M."/>
            <person name="Poggeler S."/>
            <person name="Stajich J.E."/>
            <person name="Nowrousian M."/>
        </authorList>
    </citation>
    <scope>NUCLEOTIDE SEQUENCE [LARGE SCALE GENOMIC DNA]</scope>
    <source>
        <strain evidence="3">CBS 100304</strain>
        <tissue evidence="2">Vegetative mycelium</tissue>
    </source>
</reference>
<dbReference type="AlphaFoldDB" id="U4LVU2"/>
<dbReference type="Proteomes" id="UP000018144">
    <property type="component" value="Unassembled WGS sequence"/>
</dbReference>
<evidence type="ECO:0000313" key="3">
    <source>
        <dbReference type="Proteomes" id="UP000018144"/>
    </source>
</evidence>
<sequence>MIAKREAMFIDPRPTPGSNLSTPHVVFKEKQEMKRAAKEPKIKLCKYRNWEGCMMKDPEHGECISGKDGLGDTGFKAIKCEDVKACKKHFQV</sequence>
<protein>
    <submittedName>
        <fullName evidence="2">Uncharacterized protein</fullName>
    </submittedName>
</protein>
<feature type="region of interest" description="Disordered" evidence="1">
    <location>
        <begin position="1"/>
        <end position="22"/>
    </location>
</feature>
<name>U4LVU2_PYROM</name>
<keyword evidence="3" id="KW-1185">Reference proteome</keyword>